<dbReference type="OrthoDB" id="9771038at2"/>
<dbReference type="Gene3D" id="6.10.250.600">
    <property type="match status" value="1"/>
</dbReference>
<evidence type="ECO:0000259" key="8">
    <source>
        <dbReference type="Pfam" id="PF18158"/>
    </source>
</evidence>
<keyword evidence="5" id="KW-0560">Oxidoreductase</keyword>
<dbReference type="Pfam" id="PF18158">
    <property type="entry name" value="AidB_N"/>
    <property type="match status" value="1"/>
</dbReference>
<dbReference type="InterPro" id="IPR006089">
    <property type="entry name" value="Acyl-CoA_DH_CS"/>
</dbReference>
<evidence type="ECO:0000256" key="4">
    <source>
        <dbReference type="ARBA" id="ARBA00022827"/>
    </source>
</evidence>
<organism evidence="9 10">
    <name type="scientific">Saliniradius amylolyticus</name>
    <dbReference type="NCBI Taxonomy" id="2183582"/>
    <lineage>
        <taxon>Bacteria</taxon>
        <taxon>Pseudomonadati</taxon>
        <taxon>Pseudomonadota</taxon>
        <taxon>Gammaproteobacteria</taxon>
        <taxon>Alteromonadales</taxon>
        <taxon>Alteromonadaceae</taxon>
        <taxon>Saliniradius</taxon>
    </lineage>
</organism>
<keyword evidence="10" id="KW-1185">Reference proteome</keyword>
<sequence>MSEQFADVTAQTHEVINQPSPLENYNAYTTDTLLRYWVTQFGGQWGEEHLSRFGHQVGHELLAAGFEANKHLPEFQSHDRFGQRIDRVDYHPAYHQLMSHAIEQGHCALPWTDKRPGAHVVRGAMAYLHTQADPGSGCPLTMTFASIPAISVQPDVAERWVPKILTKAYDGSNRPWFDKSGLTIGMAMTEKQGGSDVRANTTRAVPVDQSGPGNLYSLVGHKWFCSAPMCDGFLVLAQVNDKLSCFLVPRWREDGNKNPMHIQRLKSKLGNQSNASSEVEFRGAHGWLLGEEGRGVATIIQMVALTRYDCMLGSTALMAQAAKEAIWHTAGRNVFGKNLHQHPLMVNVLADLALEWEAALAISLRMSHALDNRDNPAEAALVRSATSIGKYWICKRAIQHTYEAMECIGGVGYVDENVTARLYREAPVNSIWEGSGNVQCLDLLRILTREPDTLNALLAELEKGCGEYTSFDRALEKLKQQLAEQQGIEARARQLMEQLALLWQAQTLISYGEGFIAEAFVSARLTSDRYHQYGTLPSAIDAGAIVERAMPELNSDAD</sequence>
<gene>
    <name evidence="9" type="ORF">HMF8227_02680</name>
</gene>
<evidence type="ECO:0000256" key="3">
    <source>
        <dbReference type="ARBA" id="ARBA00022630"/>
    </source>
</evidence>
<dbReference type="SUPFAM" id="SSF56645">
    <property type="entry name" value="Acyl-CoA dehydrogenase NM domain-like"/>
    <property type="match status" value="1"/>
</dbReference>
<dbReference type="KEGG" id="salh:HMF8227_02680"/>
<dbReference type="InterPro" id="IPR009100">
    <property type="entry name" value="AcylCoA_DH/oxidase_NM_dom_sf"/>
</dbReference>
<dbReference type="InterPro" id="IPR036250">
    <property type="entry name" value="AcylCo_DH-like_C"/>
</dbReference>
<keyword evidence="3 5" id="KW-0285">Flavoprotein</keyword>
<dbReference type="PROSITE" id="PS00072">
    <property type="entry name" value="ACYL_COA_DH_1"/>
    <property type="match status" value="1"/>
</dbReference>
<dbReference type="EMBL" id="CP029347">
    <property type="protein sequence ID" value="AWL13132.1"/>
    <property type="molecule type" value="Genomic_DNA"/>
</dbReference>
<dbReference type="GO" id="GO:0003995">
    <property type="term" value="F:acyl-CoA dehydrogenase activity"/>
    <property type="evidence" value="ECO:0007669"/>
    <property type="project" value="InterPro"/>
</dbReference>
<dbReference type="Pfam" id="PF00441">
    <property type="entry name" value="Acyl-CoA_dh_1"/>
    <property type="match status" value="1"/>
</dbReference>
<dbReference type="PANTHER" id="PTHR42707">
    <property type="entry name" value="ACYL-COA DEHYDROGENASE"/>
    <property type="match status" value="1"/>
</dbReference>
<evidence type="ECO:0000259" key="6">
    <source>
        <dbReference type="Pfam" id="PF00441"/>
    </source>
</evidence>
<dbReference type="Pfam" id="PF02770">
    <property type="entry name" value="Acyl-CoA_dh_M"/>
    <property type="match status" value="1"/>
</dbReference>
<comment type="similarity">
    <text evidence="2 5">Belongs to the acyl-CoA dehydrogenase family.</text>
</comment>
<evidence type="ECO:0000256" key="2">
    <source>
        <dbReference type="ARBA" id="ARBA00009347"/>
    </source>
</evidence>
<proteinExistence type="inferred from homology"/>
<dbReference type="InterPro" id="IPR009075">
    <property type="entry name" value="AcylCo_DH/oxidase_C"/>
</dbReference>
<feature type="domain" description="Acyl-CoA dehydrogenase/oxidase C-terminal" evidence="6">
    <location>
        <begin position="293"/>
        <end position="445"/>
    </location>
</feature>
<accession>A0A2S2E6H5</accession>
<dbReference type="Proteomes" id="UP000245728">
    <property type="component" value="Chromosome"/>
</dbReference>
<dbReference type="PANTHER" id="PTHR42707:SF3">
    <property type="entry name" value="ACYL-COA DEHYDROGENASE AIDB-RELATED"/>
    <property type="match status" value="1"/>
</dbReference>
<dbReference type="SUPFAM" id="SSF47203">
    <property type="entry name" value="Acyl-CoA dehydrogenase C-terminal domain-like"/>
    <property type="match status" value="1"/>
</dbReference>
<evidence type="ECO:0000256" key="5">
    <source>
        <dbReference type="RuleBase" id="RU362125"/>
    </source>
</evidence>
<feature type="domain" description="Adaptive response protein AidB N-terminal" evidence="8">
    <location>
        <begin position="17"/>
        <end position="170"/>
    </location>
</feature>
<dbReference type="RefSeq" id="WP_109340649.1">
    <property type="nucleotide sequence ID" value="NZ_CP029347.1"/>
</dbReference>
<protein>
    <submittedName>
        <fullName evidence="9">Acyl-CoA dehydrogenase AidB</fullName>
    </submittedName>
</protein>
<dbReference type="InterPro" id="IPR052904">
    <property type="entry name" value="Acyl-CoA_dehydrogenase-like"/>
</dbReference>
<keyword evidence="4 5" id="KW-0274">FAD</keyword>
<dbReference type="PROSITE" id="PS00073">
    <property type="entry name" value="ACYL_COA_DH_2"/>
    <property type="match status" value="1"/>
</dbReference>
<comment type="cofactor">
    <cofactor evidence="1 5">
        <name>FAD</name>
        <dbReference type="ChEBI" id="CHEBI:57692"/>
    </cofactor>
</comment>
<evidence type="ECO:0000256" key="1">
    <source>
        <dbReference type="ARBA" id="ARBA00001974"/>
    </source>
</evidence>
<name>A0A2S2E6H5_9ALTE</name>
<dbReference type="InterPro" id="IPR041504">
    <property type="entry name" value="AidB_N"/>
</dbReference>
<evidence type="ECO:0000313" key="9">
    <source>
        <dbReference type="EMBL" id="AWL13132.1"/>
    </source>
</evidence>
<evidence type="ECO:0000259" key="7">
    <source>
        <dbReference type="Pfam" id="PF02770"/>
    </source>
</evidence>
<dbReference type="Gene3D" id="1.20.140.10">
    <property type="entry name" value="Butyryl-CoA Dehydrogenase, subunit A, domain 3"/>
    <property type="match status" value="1"/>
</dbReference>
<evidence type="ECO:0000313" key="10">
    <source>
        <dbReference type="Proteomes" id="UP000245728"/>
    </source>
</evidence>
<dbReference type="InterPro" id="IPR006091">
    <property type="entry name" value="Acyl-CoA_Oxase/DH_mid-dom"/>
</dbReference>
<reference evidence="9 10" key="1">
    <citation type="submission" date="2018-05" db="EMBL/GenBank/DDBJ databases">
        <title>Salinimonas sp. HMF8227 Genome sequencing and assembly.</title>
        <authorList>
            <person name="Kang H."/>
            <person name="Kang J."/>
            <person name="Cha I."/>
            <person name="Kim H."/>
            <person name="Joh K."/>
        </authorList>
    </citation>
    <scope>NUCLEOTIDE SEQUENCE [LARGE SCALE GENOMIC DNA]</scope>
    <source>
        <strain evidence="9 10">HMF8227</strain>
    </source>
</reference>
<dbReference type="Gene3D" id="2.40.110.20">
    <property type="match status" value="1"/>
</dbReference>
<feature type="domain" description="Acyl-CoA oxidase/dehydrogenase middle" evidence="7">
    <location>
        <begin position="185"/>
        <end position="282"/>
    </location>
</feature>
<dbReference type="AlphaFoldDB" id="A0A2S2E6H5"/>